<name>A0A6G1H7T7_9PEZI</name>
<evidence type="ECO:0000313" key="2">
    <source>
        <dbReference type="Proteomes" id="UP000800041"/>
    </source>
</evidence>
<accession>A0A6G1H7T7</accession>
<dbReference type="EMBL" id="ML977146">
    <property type="protein sequence ID" value="KAF1989069.1"/>
    <property type="molecule type" value="Genomic_DNA"/>
</dbReference>
<gene>
    <name evidence="1" type="ORF">K402DRAFT_391222</name>
</gene>
<dbReference type="Proteomes" id="UP000800041">
    <property type="component" value="Unassembled WGS sequence"/>
</dbReference>
<keyword evidence="2" id="KW-1185">Reference proteome</keyword>
<protein>
    <submittedName>
        <fullName evidence="1">Uncharacterized protein</fullName>
    </submittedName>
</protein>
<dbReference type="AlphaFoldDB" id="A0A6G1H7T7"/>
<reference evidence="1" key="1">
    <citation type="journal article" date="2020" name="Stud. Mycol.">
        <title>101 Dothideomycetes genomes: a test case for predicting lifestyles and emergence of pathogens.</title>
        <authorList>
            <person name="Haridas S."/>
            <person name="Albert R."/>
            <person name="Binder M."/>
            <person name="Bloem J."/>
            <person name="Labutti K."/>
            <person name="Salamov A."/>
            <person name="Andreopoulos B."/>
            <person name="Baker S."/>
            <person name="Barry K."/>
            <person name="Bills G."/>
            <person name="Bluhm B."/>
            <person name="Cannon C."/>
            <person name="Castanera R."/>
            <person name="Culley D."/>
            <person name="Daum C."/>
            <person name="Ezra D."/>
            <person name="Gonzalez J."/>
            <person name="Henrissat B."/>
            <person name="Kuo A."/>
            <person name="Liang C."/>
            <person name="Lipzen A."/>
            <person name="Lutzoni F."/>
            <person name="Magnuson J."/>
            <person name="Mondo S."/>
            <person name="Nolan M."/>
            <person name="Ohm R."/>
            <person name="Pangilinan J."/>
            <person name="Park H.-J."/>
            <person name="Ramirez L."/>
            <person name="Alfaro M."/>
            <person name="Sun H."/>
            <person name="Tritt A."/>
            <person name="Yoshinaga Y."/>
            <person name="Zwiers L.-H."/>
            <person name="Turgeon B."/>
            <person name="Goodwin S."/>
            <person name="Spatafora J."/>
            <person name="Crous P."/>
            <person name="Grigoriev I."/>
        </authorList>
    </citation>
    <scope>NUCLEOTIDE SEQUENCE</scope>
    <source>
        <strain evidence="1">CBS 113979</strain>
    </source>
</reference>
<sequence>MCEPLQRPAPNTGPIPEPPSLEVVVIDAVLYWREAVDTSGLLIQLGSHGPPKLREFAVGHWDPDLPLVRCYLLHRQQDISRKVDPVTRIASRTRRELVTNAGRIRAKIRPHRQHVRAVLPAGWPRRPSEDVALLVGELVQDVAGPLDARAGVLKVFAPLFGGQLCCDDAEDPMAPITGSIL</sequence>
<evidence type="ECO:0000313" key="1">
    <source>
        <dbReference type="EMBL" id="KAF1989069.1"/>
    </source>
</evidence>
<organism evidence="1 2">
    <name type="scientific">Aulographum hederae CBS 113979</name>
    <dbReference type="NCBI Taxonomy" id="1176131"/>
    <lineage>
        <taxon>Eukaryota</taxon>
        <taxon>Fungi</taxon>
        <taxon>Dikarya</taxon>
        <taxon>Ascomycota</taxon>
        <taxon>Pezizomycotina</taxon>
        <taxon>Dothideomycetes</taxon>
        <taxon>Pleosporomycetidae</taxon>
        <taxon>Aulographales</taxon>
        <taxon>Aulographaceae</taxon>
    </lineage>
</organism>
<proteinExistence type="predicted"/>